<evidence type="ECO:0000256" key="2">
    <source>
        <dbReference type="ARBA" id="ARBA00014701"/>
    </source>
</evidence>
<dbReference type="RefSeq" id="WP_268041190.1">
    <property type="nucleotide sequence ID" value="NZ_JAPQER010000004.1"/>
</dbReference>
<proteinExistence type="inferred from homology"/>
<keyword evidence="4" id="KW-0547">Nucleotide-binding</keyword>
<keyword evidence="9" id="KW-1185">Reference proteome</keyword>
<dbReference type="InterPro" id="IPR004654">
    <property type="entry name" value="ROK_glcA"/>
</dbReference>
<evidence type="ECO:0000256" key="5">
    <source>
        <dbReference type="ARBA" id="ARBA00022777"/>
    </source>
</evidence>
<reference evidence="8" key="1">
    <citation type="submission" date="2022-12" db="EMBL/GenBank/DDBJ databases">
        <authorList>
            <person name="Wang J."/>
        </authorList>
    </citation>
    <scope>NUCLEOTIDE SEQUENCE</scope>
    <source>
        <strain evidence="8">HY-45-18</strain>
    </source>
</reference>
<dbReference type="PANTHER" id="PTHR18964:SF149">
    <property type="entry name" value="BIFUNCTIONAL UDP-N-ACETYLGLUCOSAMINE 2-EPIMERASE_N-ACETYLMANNOSAMINE KINASE"/>
    <property type="match status" value="1"/>
</dbReference>
<evidence type="ECO:0000256" key="7">
    <source>
        <dbReference type="ARBA" id="ARBA00032386"/>
    </source>
</evidence>
<name>A0ABT4D2K1_9CLOT</name>
<dbReference type="Gene3D" id="3.30.420.40">
    <property type="match status" value="2"/>
</dbReference>
<dbReference type="SUPFAM" id="SSF53067">
    <property type="entry name" value="Actin-like ATPase domain"/>
    <property type="match status" value="1"/>
</dbReference>
<dbReference type="Proteomes" id="UP001078443">
    <property type="component" value="Unassembled WGS sequence"/>
</dbReference>
<evidence type="ECO:0000256" key="3">
    <source>
        <dbReference type="ARBA" id="ARBA00022679"/>
    </source>
</evidence>
<comment type="similarity">
    <text evidence="1">Belongs to the ROK (NagC/XylR) family.</text>
</comment>
<dbReference type="GO" id="GO:0004340">
    <property type="term" value="F:glucokinase activity"/>
    <property type="evidence" value="ECO:0007669"/>
    <property type="project" value="UniProtKB-EC"/>
</dbReference>
<evidence type="ECO:0000313" key="9">
    <source>
        <dbReference type="Proteomes" id="UP001078443"/>
    </source>
</evidence>
<comment type="caution">
    <text evidence="8">The sequence shown here is derived from an EMBL/GenBank/DDBJ whole genome shotgun (WGS) entry which is preliminary data.</text>
</comment>
<keyword evidence="5" id="KW-0418">Kinase</keyword>
<keyword evidence="6" id="KW-0067">ATP-binding</keyword>
<sequence>MRIGIDLGGTNIAFGLVNEEGRIIYKKQVKTEVYKGEKNIVEKMVSAINEILENNSLTLDQIKSIGIGVPGVVDYDNGIVKECVNLNWKEVNLRELIKNKINKSVLLENDANAAAVGEYLCGSMKGAVNSILITLGTGVGGGLILNNKLFRGSNGAALEIGHIIIGENFYNCSCGNNGCFETFASATAIIKYAQKLIKEGNKSIIMEMVNNDVDKIDAKVVFDAAREDDLVANKVIDRFVKYLAKGINSIINFLDVDSIAIGGGVSAAEEMFLPKLKEEIMNNKLFKSMPLCEIKKTVLGNDAGIIGAAMLDRI</sequence>
<dbReference type="Pfam" id="PF00480">
    <property type="entry name" value="ROK"/>
    <property type="match status" value="1"/>
</dbReference>
<keyword evidence="3 8" id="KW-0808">Transferase</keyword>
<dbReference type="EMBL" id="JAPQER010000004">
    <property type="protein sequence ID" value="MCY6484867.1"/>
    <property type="molecule type" value="Genomic_DNA"/>
</dbReference>
<accession>A0ABT4D2K1</accession>
<dbReference type="PANTHER" id="PTHR18964">
    <property type="entry name" value="ROK (REPRESSOR, ORF, KINASE) FAMILY"/>
    <property type="match status" value="1"/>
</dbReference>
<evidence type="ECO:0000256" key="4">
    <source>
        <dbReference type="ARBA" id="ARBA00022741"/>
    </source>
</evidence>
<gene>
    <name evidence="8" type="ORF">OW763_10990</name>
</gene>
<protein>
    <recommendedName>
        <fullName evidence="2">Glucokinase</fullName>
    </recommendedName>
    <alternativeName>
        <fullName evidence="7">Glucose kinase</fullName>
    </alternativeName>
</protein>
<evidence type="ECO:0000256" key="1">
    <source>
        <dbReference type="ARBA" id="ARBA00006479"/>
    </source>
</evidence>
<evidence type="ECO:0000256" key="6">
    <source>
        <dbReference type="ARBA" id="ARBA00022840"/>
    </source>
</evidence>
<organism evidence="8 9">
    <name type="scientific">Clostridium aestuarii</name>
    <dbReference type="NCBI Taxonomy" id="338193"/>
    <lineage>
        <taxon>Bacteria</taxon>
        <taxon>Bacillati</taxon>
        <taxon>Bacillota</taxon>
        <taxon>Clostridia</taxon>
        <taxon>Eubacteriales</taxon>
        <taxon>Clostridiaceae</taxon>
        <taxon>Clostridium</taxon>
    </lineage>
</organism>
<evidence type="ECO:0000313" key="8">
    <source>
        <dbReference type="EMBL" id="MCY6484867.1"/>
    </source>
</evidence>
<dbReference type="NCBIfam" id="TIGR00744">
    <property type="entry name" value="ROK_glcA_fam"/>
    <property type="match status" value="1"/>
</dbReference>
<dbReference type="InterPro" id="IPR000600">
    <property type="entry name" value="ROK"/>
</dbReference>
<dbReference type="InterPro" id="IPR043129">
    <property type="entry name" value="ATPase_NBD"/>
</dbReference>